<feature type="region of interest" description="Disordered" evidence="1">
    <location>
        <begin position="44"/>
        <end position="72"/>
    </location>
</feature>
<dbReference type="RefSeq" id="WP_186853196.1">
    <property type="nucleotide sequence ID" value="NZ_JACOPO010000008.1"/>
</dbReference>
<dbReference type="Proteomes" id="UP000628736">
    <property type="component" value="Unassembled WGS sequence"/>
</dbReference>
<dbReference type="AlphaFoldDB" id="A0A8J6J2T4"/>
<dbReference type="EMBL" id="JACOPO010000008">
    <property type="protein sequence ID" value="MBC5723374.1"/>
    <property type="molecule type" value="Genomic_DNA"/>
</dbReference>
<feature type="compositionally biased region" description="Polar residues" evidence="1">
    <location>
        <begin position="1"/>
        <end position="12"/>
    </location>
</feature>
<evidence type="ECO:0000256" key="1">
    <source>
        <dbReference type="SAM" id="MobiDB-lite"/>
    </source>
</evidence>
<evidence type="ECO:0000313" key="2">
    <source>
        <dbReference type="EMBL" id="MBC5723374.1"/>
    </source>
</evidence>
<accession>A0A8J6J2T4</accession>
<evidence type="ECO:0000313" key="3">
    <source>
        <dbReference type="Proteomes" id="UP000628736"/>
    </source>
</evidence>
<comment type="caution">
    <text evidence="2">The sequence shown here is derived from an EMBL/GenBank/DDBJ whole genome shotgun (WGS) entry which is preliminary data.</text>
</comment>
<feature type="compositionally biased region" description="Basic and acidic residues" evidence="1">
    <location>
        <begin position="58"/>
        <end position="72"/>
    </location>
</feature>
<feature type="region of interest" description="Disordered" evidence="1">
    <location>
        <begin position="1"/>
        <end position="31"/>
    </location>
</feature>
<sequence length="72" mass="8385">MKQLAYRQQQGNKGYLPKIEKPPPQKPRGREEAYRITDNGIFRWPYGAQRRPAQDQQQYKDKGGNAGPKVKE</sequence>
<name>A0A8J6J2T4_9FIRM</name>
<keyword evidence="3" id="KW-1185">Reference proteome</keyword>
<proteinExistence type="predicted"/>
<feature type="compositionally biased region" description="Basic and acidic residues" evidence="1">
    <location>
        <begin position="18"/>
        <end position="31"/>
    </location>
</feature>
<gene>
    <name evidence="2" type="ORF">H8S11_11195</name>
</gene>
<organism evidence="2 3">
    <name type="scientific">Flintibacter hominis</name>
    <dbReference type="NCBI Taxonomy" id="2763048"/>
    <lineage>
        <taxon>Bacteria</taxon>
        <taxon>Bacillati</taxon>
        <taxon>Bacillota</taxon>
        <taxon>Clostridia</taxon>
        <taxon>Eubacteriales</taxon>
        <taxon>Flintibacter</taxon>
    </lineage>
</organism>
<protein>
    <submittedName>
        <fullName evidence="2">Uncharacterized protein</fullName>
    </submittedName>
</protein>
<reference evidence="2" key="1">
    <citation type="submission" date="2020-08" db="EMBL/GenBank/DDBJ databases">
        <title>Genome public.</title>
        <authorList>
            <person name="Liu C."/>
            <person name="Sun Q."/>
        </authorList>
    </citation>
    <scope>NUCLEOTIDE SEQUENCE</scope>
    <source>
        <strain evidence="2">NSJ-23</strain>
    </source>
</reference>